<protein>
    <submittedName>
        <fullName evidence="2">Uncharacterized protein</fullName>
    </submittedName>
</protein>
<reference evidence="2 3" key="1">
    <citation type="journal article" date="2012" name="Genome Biol.">
        <title>Genome and low-iron response of an oceanic diatom adapted to chronic iron limitation.</title>
        <authorList>
            <person name="Lommer M."/>
            <person name="Specht M."/>
            <person name="Roy A.S."/>
            <person name="Kraemer L."/>
            <person name="Andreson R."/>
            <person name="Gutowska M.A."/>
            <person name="Wolf J."/>
            <person name="Bergner S.V."/>
            <person name="Schilhabel M.B."/>
            <person name="Klostermeier U.C."/>
            <person name="Beiko R.G."/>
            <person name="Rosenstiel P."/>
            <person name="Hippler M."/>
            <person name="Laroche J."/>
        </authorList>
    </citation>
    <scope>NUCLEOTIDE SEQUENCE [LARGE SCALE GENOMIC DNA]</scope>
    <source>
        <strain evidence="2 3">CCMP1005</strain>
    </source>
</reference>
<feature type="region of interest" description="Disordered" evidence="1">
    <location>
        <begin position="125"/>
        <end position="163"/>
    </location>
</feature>
<feature type="region of interest" description="Disordered" evidence="1">
    <location>
        <begin position="90"/>
        <end position="111"/>
    </location>
</feature>
<name>K0RZD1_THAOC</name>
<feature type="compositionally biased region" description="Basic residues" evidence="1">
    <location>
        <begin position="146"/>
        <end position="163"/>
    </location>
</feature>
<organism evidence="2 3">
    <name type="scientific">Thalassiosira oceanica</name>
    <name type="common">Marine diatom</name>
    <dbReference type="NCBI Taxonomy" id="159749"/>
    <lineage>
        <taxon>Eukaryota</taxon>
        <taxon>Sar</taxon>
        <taxon>Stramenopiles</taxon>
        <taxon>Ochrophyta</taxon>
        <taxon>Bacillariophyta</taxon>
        <taxon>Coscinodiscophyceae</taxon>
        <taxon>Thalassiosirophycidae</taxon>
        <taxon>Thalassiosirales</taxon>
        <taxon>Thalassiosiraceae</taxon>
        <taxon>Thalassiosira</taxon>
    </lineage>
</organism>
<gene>
    <name evidence="2" type="ORF">THAOC_21453</name>
</gene>
<dbReference type="EMBL" id="AGNL01025241">
    <property type="protein sequence ID" value="EJK58420.1"/>
    <property type="molecule type" value="Genomic_DNA"/>
</dbReference>
<keyword evidence="3" id="KW-1185">Reference proteome</keyword>
<dbReference type="Proteomes" id="UP000266841">
    <property type="component" value="Unassembled WGS sequence"/>
</dbReference>
<comment type="caution">
    <text evidence="2">The sequence shown here is derived from an EMBL/GenBank/DDBJ whole genome shotgun (WGS) entry which is preliminary data.</text>
</comment>
<dbReference type="AlphaFoldDB" id="K0RZD1"/>
<accession>K0RZD1</accession>
<evidence type="ECO:0000313" key="2">
    <source>
        <dbReference type="EMBL" id="EJK58420.1"/>
    </source>
</evidence>
<sequence>MGGYSTLHLAPPEDDGEAGTCLRHAEQGMSVTRSGGSAIYSAIMISPQRRGAVSNPLETECRCVLVPFFFVLNGVPSPLLFADDLLTRFVSDDDGDRDEPPKTPRRNRKTIGEELWAIHQVRSRGLPPDLDVDDDSDANREETPKVKKYYLRSRKGKKPNADN</sequence>
<evidence type="ECO:0000256" key="1">
    <source>
        <dbReference type="SAM" id="MobiDB-lite"/>
    </source>
</evidence>
<proteinExistence type="predicted"/>
<evidence type="ECO:0000313" key="3">
    <source>
        <dbReference type="Proteomes" id="UP000266841"/>
    </source>
</evidence>